<comment type="similarity">
    <text evidence="2">Belongs to the flagella basal body rod proteins family.</text>
</comment>
<evidence type="ECO:0000256" key="3">
    <source>
        <dbReference type="ARBA" id="ARBA00017941"/>
    </source>
</evidence>
<evidence type="ECO:0000313" key="9">
    <source>
        <dbReference type="EMBL" id="ABQ47431.1"/>
    </source>
</evidence>
<dbReference type="eggNOG" id="COG1558">
    <property type="taxonomic scope" value="Bacteria"/>
</dbReference>
<dbReference type="InterPro" id="IPR010930">
    <property type="entry name" value="Flg_bb/hook_C_dom"/>
</dbReference>
<sequence>MMSEFEIMNISATGMSAQRLRVEIVSTNIANAETTRTETGEPYRRKVPVFAEYLRRTPNGKIESAGVKVVKIEEDPSPFRLVYDPAHPDADENGYVRMPNVNIVREMVDLINAQRAYDANVAAFNVTKAMVNSALQIGRG</sequence>
<dbReference type="PANTHER" id="PTHR30435">
    <property type="entry name" value="FLAGELLAR PROTEIN"/>
    <property type="match status" value="1"/>
</dbReference>
<dbReference type="NCBIfam" id="TIGR01395">
    <property type="entry name" value="FlgC"/>
    <property type="match status" value="1"/>
</dbReference>
<dbReference type="EMBL" id="CP000702">
    <property type="protein sequence ID" value="ABQ47431.1"/>
    <property type="molecule type" value="Genomic_DNA"/>
</dbReference>
<organism evidence="9 10">
    <name type="scientific">Thermotoga petrophila (strain ATCC BAA-488 / DSM 13995 / JCM 10881 / RKU-1)</name>
    <dbReference type="NCBI Taxonomy" id="390874"/>
    <lineage>
        <taxon>Bacteria</taxon>
        <taxon>Thermotogati</taxon>
        <taxon>Thermotogota</taxon>
        <taxon>Thermotogae</taxon>
        <taxon>Thermotogales</taxon>
        <taxon>Thermotogaceae</taxon>
        <taxon>Thermotoga</taxon>
    </lineage>
</organism>
<dbReference type="Pfam" id="PF06429">
    <property type="entry name" value="Flg_bbr_C"/>
    <property type="match status" value="1"/>
</dbReference>
<evidence type="ECO:0000256" key="6">
    <source>
        <dbReference type="RuleBase" id="RU362062"/>
    </source>
</evidence>
<dbReference type="Proteomes" id="UP000006558">
    <property type="component" value="Chromosome"/>
</dbReference>
<dbReference type="GO" id="GO:0030694">
    <property type="term" value="C:bacterial-type flagellum basal body, rod"/>
    <property type="evidence" value="ECO:0007669"/>
    <property type="project" value="UniProtKB-UniRule"/>
</dbReference>
<keyword evidence="9" id="KW-0282">Flagellum</keyword>
<evidence type="ECO:0000256" key="2">
    <source>
        <dbReference type="ARBA" id="ARBA00009677"/>
    </source>
</evidence>
<dbReference type="InterPro" id="IPR019776">
    <property type="entry name" value="Flagellar_basal_body_rod_CS"/>
</dbReference>
<dbReference type="STRING" id="390874.Tpet_1418"/>
<comment type="subcellular location">
    <subcellularLocation>
        <location evidence="1 6">Bacterial flagellum basal body</location>
    </subcellularLocation>
</comment>
<dbReference type="Pfam" id="PF00460">
    <property type="entry name" value="Flg_bb_rod"/>
    <property type="match status" value="1"/>
</dbReference>
<name>A5IMK8_THEP1</name>
<reference evidence="10" key="1">
    <citation type="submission" date="2007-05" db="EMBL/GenBank/DDBJ databases">
        <title>Complete sequence of Thermotoga petrophila RKU-1.</title>
        <authorList>
            <consortium name="US DOE Joint Genome Institute"/>
            <person name="Copeland A."/>
            <person name="Lucas S."/>
            <person name="Lapidus A."/>
            <person name="Barry K."/>
            <person name="Glavina del Rio T."/>
            <person name="Dalin E."/>
            <person name="Tice H."/>
            <person name="Pitluck S."/>
            <person name="Sims D."/>
            <person name="Brettin T."/>
            <person name="Bruce D."/>
            <person name="Detter J.C."/>
            <person name="Han C."/>
            <person name="Tapia R."/>
            <person name="Schmutz J."/>
            <person name="Larimer F."/>
            <person name="Land M."/>
            <person name="Hauser L."/>
            <person name="Kyrpides N."/>
            <person name="Mikhailova N."/>
            <person name="Nelson K."/>
            <person name="Gogarten J.P."/>
            <person name="Noll K."/>
            <person name="Richardson P."/>
        </authorList>
    </citation>
    <scope>NUCLEOTIDE SEQUENCE [LARGE SCALE GENOMIC DNA]</scope>
    <source>
        <strain evidence="10">ATCC BAA-488 / DSM 13995 / JCM 10881 / RKU-1</strain>
    </source>
</reference>
<keyword evidence="4 6" id="KW-0975">Bacterial flagellum</keyword>
<evidence type="ECO:0000256" key="5">
    <source>
        <dbReference type="ARBA" id="ARBA00025933"/>
    </source>
</evidence>
<evidence type="ECO:0000256" key="4">
    <source>
        <dbReference type="ARBA" id="ARBA00023143"/>
    </source>
</evidence>
<reference evidence="9 10" key="2">
    <citation type="journal article" date="2009" name="Proc. Natl. Acad. Sci. U.S.A.">
        <title>On the chimeric nature, thermophilic origin, and phylogenetic placement of the Thermotogales.</title>
        <authorList>
            <person name="Zhaxybayeva O."/>
            <person name="Swithers K.S."/>
            <person name="Lapierre P."/>
            <person name="Fournier G.P."/>
            <person name="Bickhart D.M."/>
            <person name="DeBoy R.T."/>
            <person name="Nelson K.E."/>
            <person name="Nesbo C.L."/>
            <person name="Doolittle W.F."/>
            <person name="Gogarten J.P."/>
            <person name="Noll K.M."/>
        </authorList>
    </citation>
    <scope>NUCLEOTIDE SEQUENCE [LARGE SCALE GENOMIC DNA]</scope>
    <source>
        <strain evidence="10">ATCC BAA-488 / DSM 13995 / JCM 10881 / RKU-1</strain>
    </source>
</reference>
<keyword evidence="9" id="KW-0969">Cilium</keyword>
<dbReference type="GO" id="GO:0071978">
    <property type="term" value="P:bacterial-type flagellum-dependent swarming motility"/>
    <property type="evidence" value="ECO:0007669"/>
    <property type="project" value="TreeGrafter"/>
</dbReference>
<dbReference type="InterPro" id="IPR001444">
    <property type="entry name" value="Flag_bb_rod_N"/>
</dbReference>
<feature type="domain" description="Flagellar basal-body/hook protein C-terminal" evidence="8">
    <location>
        <begin position="93"/>
        <end position="137"/>
    </location>
</feature>
<keyword evidence="9" id="KW-0966">Cell projection</keyword>
<dbReference type="HOGENOM" id="CLU_123272_0_0_0"/>
<dbReference type="KEGG" id="tpt:Tpet_1418"/>
<proteinExistence type="inferred from homology"/>
<evidence type="ECO:0000259" key="8">
    <source>
        <dbReference type="Pfam" id="PF06429"/>
    </source>
</evidence>
<gene>
    <name evidence="9" type="ordered locus">Tpet_1418</name>
</gene>
<dbReference type="PANTHER" id="PTHR30435:SF2">
    <property type="entry name" value="FLAGELLAR BASAL-BODY ROD PROTEIN FLGC"/>
    <property type="match status" value="1"/>
</dbReference>
<protein>
    <recommendedName>
        <fullName evidence="3 6">Flagellar basal-body rod protein FlgC</fullName>
    </recommendedName>
</protein>
<dbReference type="RefSeq" id="WP_011943887.1">
    <property type="nucleotide sequence ID" value="NC_009486.1"/>
</dbReference>
<evidence type="ECO:0000256" key="1">
    <source>
        <dbReference type="ARBA" id="ARBA00004117"/>
    </source>
</evidence>
<feature type="domain" description="Flagellar basal body rod protein N-terminal" evidence="7">
    <location>
        <begin position="8"/>
        <end position="35"/>
    </location>
</feature>
<accession>A5IMK8</accession>
<dbReference type="PROSITE" id="PS00588">
    <property type="entry name" value="FLAGELLA_BB_ROD"/>
    <property type="match status" value="1"/>
</dbReference>
<dbReference type="AlphaFoldDB" id="A5IMK8"/>
<evidence type="ECO:0000313" key="10">
    <source>
        <dbReference type="Proteomes" id="UP000006558"/>
    </source>
</evidence>
<dbReference type="InterPro" id="IPR006299">
    <property type="entry name" value="FlgC"/>
</dbReference>
<comment type="subunit">
    <text evidence="5 6">The basal body constitutes a major portion of the flagellar organelle and consists of four rings (L,P,S, and M) mounted on a central rod. The rod consists of about 26 subunits of FlgG in the distal portion, and FlgB, FlgC and FlgF are thought to build up the proximal portion of the rod with about 6 subunits each.</text>
</comment>
<evidence type="ECO:0000259" key="7">
    <source>
        <dbReference type="Pfam" id="PF00460"/>
    </source>
</evidence>